<dbReference type="EMBL" id="GBRH01246225">
    <property type="protein sequence ID" value="JAD51670.1"/>
    <property type="molecule type" value="Transcribed_RNA"/>
</dbReference>
<evidence type="ECO:0000313" key="1">
    <source>
        <dbReference type="EMBL" id="JAD51670.1"/>
    </source>
</evidence>
<name>A0A0A9AS00_ARUDO</name>
<protein>
    <submittedName>
        <fullName evidence="1">Uncharacterized protein</fullName>
    </submittedName>
</protein>
<reference evidence="1" key="2">
    <citation type="journal article" date="2015" name="Data Brief">
        <title>Shoot transcriptome of the giant reed, Arundo donax.</title>
        <authorList>
            <person name="Barrero R.A."/>
            <person name="Guerrero F.D."/>
            <person name="Moolhuijzen P."/>
            <person name="Goolsby J.A."/>
            <person name="Tidwell J."/>
            <person name="Bellgard S.E."/>
            <person name="Bellgard M.I."/>
        </authorList>
    </citation>
    <scope>NUCLEOTIDE SEQUENCE</scope>
    <source>
        <tissue evidence="1">Shoot tissue taken approximately 20 cm above the soil surface</tissue>
    </source>
</reference>
<proteinExistence type="predicted"/>
<dbReference type="AlphaFoldDB" id="A0A0A9AS00"/>
<sequence>MVCSMGFAFHNCISCFSHIRRFKNRY</sequence>
<reference evidence="1" key="1">
    <citation type="submission" date="2014-09" db="EMBL/GenBank/DDBJ databases">
        <authorList>
            <person name="Magalhaes I.L.F."/>
            <person name="Oliveira U."/>
            <person name="Santos F.R."/>
            <person name="Vidigal T.H.D.A."/>
            <person name="Brescovit A.D."/>
            <person name="Santos A.J."/>
        </authorList>
    </citation>
    <scope>NUCLEOTIDE SEQUENCE</scope>
    <source>
        <tissue evidence="1">Shoot tissue taken approximately 20 cm above the soil surface</tissue>
    </source>
</reference>
<organism evidence="1">
    <name type="scientific">Arundo donax</name>
    <name type="common">Giant reed</name>
    <name type="synonym">Donax arundinaceus</name>
    <dbReference type="NCBI Taxonomy" id="35708"/>
    <lineage>
        <taxon>Eukaryota</taxon>
        <taxon>Viridiplantae</taxon>
        <taxon>Streptophyta</taxon>
        <taxon>Embryophyta</taxon>
        <taxon>Tracheophyta</taxon>
        <taxon>Spermatophyta</taxon>
        <taxon>Magnoliopsida</taxon>
        <taxon>Liliopsida</taxon>
        <taxon>Poales</taxon>
        <taxon>Poaceae</taxon>
        <taxon>PACMAD clade</taxon>
        <taxon>Arundinoideae</taxon>
        <taxon>Arundineae</taxon>
        <taxon>Arundo</taxon>
    </lineage>
</organism>
<accession>A0A0A9AS00</accession>